<organism evidence="3 4">
    <name type="scientific">Acaryochloris marina (strain MBIC 11017)</name>
    <dbReference type="NCBI Taxonomy" id="329726"/>
    <lineage>
        <taxon>Bacteria</taxon>
        <taxon>Bacillati</taxon>
        <taxon>Cyanobacteriota</taxon>
        <taxon>Cyanophyceae</taxon>
        <taxon>Acaryochloridales</taxon>
        <taxon>Acaryochloridaceae</taxon>
        <taxon>Acaryochloris</taxon>
    </lineage>
</organism>
<keyword evidence="4" id="KW-1185">Reference proteome</keyword>
<name>B0C3F9_ACAM1</name>
<evidence type="ECO:0000256" key="2">
    <source>
        <dbReference type="SAM" id="Phobius"/>
    </source>
</evidence>
<dbReference type="eggNOG" id="ENOG5032YPA">
    <property type="taxonomic scope" value="Bacteria"/>
</dbReference>
<dbReference type="OrthoDB" id="516209at2"/>
<gene>
    <name evidence="3" type="primary">hli</name>
    <name evidence="3" type="ordered locus">AM1_3668</name>
</gene>
<protein>
    <submittedName>
        <fullName evidence="3">High light inducible protein</fullName>
    </submittedName>
</protein>
<feature type="compositionally biased region" description="Polar residues" evidence="1">
    <location>
        <begin position="1"/>
        <end position="17"/>
    </location>
</feature>
<keyword evidence="2" id="KW-1133">Transmembrane helix</keyword>
<dbReference type="KEGG" id="amr:AM1_3668"/>
<proteinExistence type="predicted"/>
<keyword evidence="2" id="KW-0812">Transmembrane</keyword>
<keyword evidence="2" id="KW-0472">Membrane</keyword>
<reference evidence="3 4" key="1">
    <citation type="journal article" date="2008" name="Proc. Natl. Acad. Sci. U.S.A.">
        <title>Niche adaptation and genome expansion in the chlorophyll d-producing cyanobacterium Acaryochloris marina.</title>
        <authorList>
            <person name="Swingley W.D."/>
            <person name="Chen M."/>
            <person name="Cheung P.C."/>
            <person name="Conrad A.L."/>
            <person name="Dejesa L.C."/>
            <person name="Hao J."/>
            <person name="Honchak B.M."/>
            <person name="Karbach L.E."/>
            <person name="Kurdoglu A."/>
            <person name="Lahiri S."/>
            <person name="Mastrian S.D."/>
            <person name="Miyashita H."/>
            <person name="Page L."/>
            <person name="Ramakrishna P."/>
            <person name="Satoh S."/>
            <person name="Sattley W.M."/>
            <person name="Shimada Y."/>
            <person name="Taylor H.L."/>
            <person name="Tomo T."/>
            <person name="Tsuchiya T."/>
            <person name="Wang Z.T."/>
            <person name="Raymond J."/>
            <person name="Mimuro M."/>
            <person name="Blankenship R.E."/>
            <person name="Touchman J.W."/>
        </authorList>
    </citation>
    <scope>NUCLEOTIDE SEQUENCE [LARGE SCALE GENOMIC DNA]</scope>
    <source>
        <strain evidence="4">MBIC 11017</strain>
    </source>
</reference>
<accession>B0C3F9</accession>
<dbReference type="RefSeq" id="WP_012164046.1">
    <property type="nucleotide sequence ID" value="NC_009925.1"/>
</dbReference>
<sequence>MSSSNVPEPDQTPSTELETVPEPGFGWTDYAERINGRFAMVGFMVLLLLELVTRQDFFTWVGLR</sequence>
<evidence type="ECO:0000256" key="1">
    <source>
        <dbReference type="SAM" id="MobiDB-lite"/>
    </source>
</evidence>
<dbReference type="EMBL" id="CP000828">
    <property type="protein sequence ID" value="ABW28658.1"/>
    <property type="molecule type" value="Genomic_DNA"/>
</dbReference>
<evidence type="ECO:0000313" key="3">
    <source>
        <dbReference type="EMBL" id="ABW28658.1"/>
    </source>
</evidence>
<dbReference type="HOGENOM" id="CLU_171075_1_1_3"/>
<dbReference type="AlphaFoldDB" id="B0C3F9"/>
<dbReference type="Proteomes" id="UP000000268">
    <property type="component" value="Chromosome"/>
</dbReference>
<dbReference type="STRING" id="329726.AM1_3668"/>
<feature type="region of interest" description="Disordered" evidence="1">
    <location>
        <begin position="1"/>
        <end position="25"/>
    </location>
</feature>
<feature type="transmembrane region" description="Helical" evidence="2">
    <location>
        <begin position="34"/>
        <end position="52"/>
    </location>
</feature>
<evidence type="ECO:0000313" key="4">
    <source>
        <dbReference type="Proteomes" id="UP000000268"/>
    </source>
</evidence>
<dbReference type="SUPFAM" id="SSF103511">
    <property type="entry name" value="Chlorophyll a-b binding protein"/>
    <property type="match status" value="1"/>
</dbReference>